<gene>
    <name evidence="13" type="ORF">Scaly_2161300</name>
</gene>
<feature type="region of interest" description="Disordered" evidence="10">
    <location>
        <begin position="167"/>
        <end position="187"/>
    </location>
</feature>
<feature type="compositionally biased region" description="Polar residues" evidence="10">
    <location>
        <begin position="176"/>
        <end position="187"/>
    </location>
</feature>
<keyword evidence="7" id="KW-0010">Activator</keyword>
<dbReference type="GO" id="GO:0030154">
    <property type="term" value="P:cell differentiation"/>
    <property type="evidence" value="ECO:0007669"/>
    <property type="project" value="TreeGrafter"/>
</dbReference>
<comment type="similarity">
    <text evidence="1">Belongs to the type IV zinc-finger family. Class A subfamily.</text>
</comment>
<evidence type="ECO:0000256" key="9">
    <source>
        <dbReference type="PROSITE-ProRule" id="PRU00094"/>
    </source>
</evidence>
<dbReference type="SUPFAM" id="SSF57716">
    <property type="entry name" value="Glucocorticoid receptor-like (DNA-binding domain)"/>
    <property type="match status" value="1"/>
</dbReference>
<dbReference type="InterPro" id="IPR013088">
    <property type="entry name" value="Znf_NHR/GATA"/>
</dbReference>
<evidence type="ECO:0000256" key="4">
    <source>
        <dbReference type="ARBA" id="ARBA00022833"/>
    </source>
</evidence>
<dbReference type="FunFam" id="3.30.50.10:FF:000038">
    <property type="entry name" value="GATA transcription factor 14"/>
    <property type="match status" value="1"/>
</dbReference>
<evidence type="ECO:0000259" key="12">
    <source>
        <dbReference type="PROSITE" id="PS50114"/>
    </source>
</evidence>
<evidence type="ECO:0000256" key="7">
    <source>
        <dbReference type="ARBA" id="ARBA00023159"/>
    </source>
</evidence>
<dbReference type="GO" id="GO:0043565">
    <property type="term" value="F:sequence-specific DNA binding"/>
    <property type="evidence" value="ECO:0007669"/>
    <property type="project" value="InterPro"/>
</dbReference>
<feature type="domain" description="GATA-type" evidence="12">
    <location>
        <begin position="187"/>
        <end position="223"/>
    </location>
</feature>
<evidence type="ECO:0000256" key="11">
    <source>
        <dbReference type="SAM" id="SignalP"/>
    </source>
</evidence>
<dbReference type="SMART" id="SM00401">
    <property type="entry name" value="ZnF_GATA"/>
    <property type="match status" value="1"/>
</dbReference>
<evidence type="ECO:0000256" key="10">
    <source>
        <dbReference type="SAM" id="MobiDB-lite"/>
    </source>
</evidence>
<evidence type="ECO:0000256" key="2">
    <source>
        <dbReference type="ARBA" id="ARBA00022723"/>
    </source>
</evidence>
<dbReference type="PANTHER" id="PTHR45658:SF18">
    <property type="entry name" value="PROTEIN GAT2"/>
    <property type="match status" value="1"/>
</dbReference>
<dbReference type="GO" id="GO:0005634">
    <property type="term" value="C:nucleus"/>
    <property type="evidence" value="ECO:0007669"/>
    <property type="project" value="TreeGrafter"/>
</dbReference>
<keyword evidence="6" id="KW-0238">DNA-binding</keyword>
<evidence type="ECO:0000256" key="8">
    <source>
        <dbReference type="ARBA" id="ARBA00023163"/>
    </source>
</evidence>
<sequence>MYSYTCLSCIYLLFLSSQTVFDSSHDYRDLSGVTTASDGFMFEHHDFHSHDSDEISQLCVPQDRLEDLNFFPDFNDDLIPFRLLFTDDTEQQYFNEIEFEKSPKKDFRLKPRDAEIMEPFSSQDSSSSHDDEGELPFSPPDNYSTEHEINDDIRSIRNALCVDLNKKPRSKRRNLSDSLQTESRNNYTKSRRCSHCEAENTPQWRMGPEGPKTLCNACGVRYKSGRLVPEYRPAASPTFDSMKHSNFHRKIMQKKITYVSEEKLS</sequence>
<organism evidence="13">
    <name type="scientific">Sesamum calycinum</name>
    <dbReference type="NCBI Taxonomy" id="2727403"/>
    <lineage>
        <taxon>Eukaryota</taxon>
        <taxon>Viridiplantae</taxon>
        <taxon>Streptophyta</taxon>
        <taxon>Embryophyta</taxon>
        <taxon>Tracheophyta</taxon>
        <taxon>Spermatophyta</taxon>
        <taxon>Magnoliopsida</taxon>
        <taxon>eudicotyledons</taxon>
        <taxon>Gunneridae</taxon>
        <taxon>Pentapetalae</taxon>
        <taxon>asterids</taxon>
        <taxon>lamiids</taxon>
        <taxon>Lamiales</taxon>
        <taxon>Pedaliaceae</taxon>
        <taxon>Sesamum</taxon>
    </lineage>
</organism>
<dbReference type="PANTHER" id="PTHR45658">
    <property type="entry name" value="GATA TRANSCRIPTION FACTOR"/>
    <property type="match status" value="1"/>
</dbReference>
<keyword evidence="3 9" id="KW-0863">Zinc-finger</keyword>
<keyword evidence="2" id="KW-0479">Metal-binding</keyword>
<dbReference type="Gene3D" id="3.30.50.10">
    <property type="entry name" value="Erythroid Transcription Factor GATA-1, subunit A"/>
    <property type="match status" value="1"/>
</dbReference>
<reference evidence="13" key="2">
    <citation type="journal article" date="2024" name="Plant">
        <title>Genomic evolution and insights into agronomic trait innovations of Sesamum species.</title>
        <authorList>
            <person name="Miao H."/>
            <person name="Wang L."/>
            <person name="Qu L."/>
            <person name="Liu H."/>
            <person name="Sun Y."/>
            <person name="Le M."/>
            <person name="Wang Q."/>
            <person name="Wei S."/>
            <person name="Zheng Y."/>
            <person name="Lin W."/>
            <person name="Duan Y."/>
            <person name="Cao H."/>
            <person name="Xiong S."/>
            <person name="Wang X."/>
            <person name="Wei L."/>
            <person name="Li C."/>
            <person name="Ma Q."/>
            <person name="Ju M."/>
            <person name="Zhao R."/>
            <person name="Li G."/>
            <person name="Mu C."/>
            <person name="Tian Q."/>
            <person name="Mei H."/>
            <person name="Zhang T."/>
            <person name="Gao T."/>
            <person name="Zhang H."/>
        </authorList>
    </citation>
    <scope>NUCLEOTIDE SEQUENCE</scope>
    <source>
        <strain evidence="13">KEN8</strain>
    </source>
</reference>
<evidence type="ECO:0000256" key="5">
    <source>
        <dbReference type="ARBA" id="ARBA00023015"/>
    </source>
</evidence>
<name>A0AAW2MNN8_9LAMI</name>
<keyword evidence="8" id="KW-0804">Transcription</keyword>
<evidence type="ECO:0000256" key="3">
    <source>
        <dbReference type="ARBA" id="ARBA00022771"/>
    </source>
</evidence>
<dbReference type="CDD" id="cd00202">
    <property type="entry name" value="ZnF_GATA"/>
    <property type="match status" value="1"/>
</dbReference>
<evidence type="ECO:0000313" key="13">
    <source>
        <dbReference type="EMBL" id="KAL0332598.1"/>
    </source>
</evidence>
<keyword evidence="11" id="KW-0732">Signal</keyword>
<dbReference type="GO" id="GO:0006355">
    <property type="term" value="P:regulation of DNA-templated transcription"/>
    <property type="evidence" value="ECO:0007669"/>
    <property type="project" value="InterPro"/>
</dbReference>
<feature type="chain" id="PRO_5043755329" evidence="11">
    <location>
        <begin position="22"/>
        <end position="265"/>
    </location>
</feature>
<dbReference type="GO" id="GO:0008270">
    <property type="term" value="F:zinc ion binding"/>
    <property type="evidence" value="ECO:0007669"/>
    <property type="project" value="UniProtKB-KW"/>
</dbReference>
<dbReference type="InterPro" id="IPR000679">
    <property type="entry name" value="Znf_GATA"/>
</dbReference>
<feature type="region of interest" description="Disordered" evidence="10">
    <location>
        <begin position="119"/>
        <end position="149"/>
    </location>
</feature>
<feature type="signal peptide" evidence="11">
    <location>
        <begin position="1"/>
        <end position="21"/>
    </location>
</feature>
<dbReference type="EMBL" id="JACGWM010000013">
    <property type="protein sequence ID" value="KAL0332598.1"/>
    <property type="molecule type" value="Genomic_DNA"/>
</dbReference>
<dbReference type="InterPro" id="IPR051140">
    <property type="entry name" value="GATA_TF"/>
</dbReference>
<evidence type="ECO:0000256" key="1">
    <source>
        <dbReference type="ARBA" id="ARBA00005694"/>
    </source>
</evidence>
<keyword evidence="5" id="KW-0805">Transcription regulation</keyword>
<dbReference type="PROSITE" id="PS50114">
    <property type="entry name" value="GATA_ZN_FINGER_2"/>
    <property type="match status" value="1"/>
</dbReference>
<comment type="caution">
    <text evidence="13">The sequence shown here is derived from an EMBL/GenBank/DDBJ whole genome shotgun (WGS) entry which is preliminary data.</text>
</comment>
<proteinExistence type="inferred from homology"/>
<dbReference type="AlphaFoldDB" id="A0AAW2MNN8"/>
<reference evidence="13" key="1">
    <citation type="submission" date="2020-06" db="EMBL/GenBank/DDBJ databases">
        <authorList>
            <person name="Li T."/>
            <person name="Hu X."/>
            <person name="Zhang T."/>
            <person name="Song X."/>
            <person name="Zhang H."/>
            <person name="Dai N."/>
            <person name="Sheng W."/>
            <person name="Hou X."/>
            <person name="Wei L."/>
        </authorList>
    </citation>
    <scope>NUCLEOTIDE SEQUENCE</scope>
    <source>
        <strain evidence="13">KEN8</strain>
        <tissue evidence="13">Leaf</tissue>
    </source>
</reference>
<accession>A0AAW2MNN8</accession>
<keyword evidence="4" id="KW-0862">Zinc</keyword>
<evidence type="ECO:0000256" key="6">
    <source>
        <dbReference type="ARBA" id="ARBA00023125"/>
    </source>
</evidence>
<protein>
    <submittedName>
        <fullName evidence="13">GATA transcription factor 12</fullName>
    </submittedName>
</protein>
<dbReference type="Pfam" id="PF00320">
    <property type="entry name" value="GATA"/>
    <property type="match status" value="1"/>
</dbReference>
<dbReference type="PROSITE" id="PS00344">
    <property type="entry name" value="GATA_ZN_FINGER_1"/>
    <property type="match status" value="1"/>
</dbReference>